<sequence>MKKLMLASALLFLLSGCSLGVFGSGKADELVEFNNEQLNKIIEMEEKANEPILEAVTSYDIEALIAGIEDAKPQYDKMLKEIDSWEFKTDEVEAKAKQLREVVKMSRENLDVQQEAFETEDEELMTKADETQMKIEEKAVKFDKDLKKLADEWDVEITDQELE</sequence>
<protein>
    <recommendedName>
        <fullName evidence="5">Lipoprotein</fullName>
    </recommendedName>
</protein>
<evidence type="ECO:0008006" key="5">
    <source>
        <dbReference type="Google" id="ProtNLM"/>
    </source>
</evidence>
<name>A0A0M0G4M7_9BACI</name>
<evidence type="ECO:0000313" key="4">
    <source>
        <dbReference type="Proteomes" id="UP000037405"/>
    </source>
</evidence>
<dbReference type="STRING" id="189381.GCA_900166615_01509"/>
<keyword evidence="4" id="KW-1185">Reference proteome</keyword>
<gene>
    <name evidence="3" type="ORF">AF331_11930</name>
</gene>
<reference evidence="4" key="1">
    <citation type="submission" date="2015-07" db="EMBL/GenBank/DDBJ databases">
        <title>Fjat-14235 jcm11544.</title>
        <authorList>
            <person name="Liu B."/>
            <person name="Wang J."/>
            <person name="Zhu Y."/>
            <person name="Liu G."/>
            <person name="Chen Q."/>
            <person name="Chen Z."/>
            <person name="Lan J."/>
            <person name="Che J."/>
            <person name="Ge C."/>
            <person name="Shi H."/>
            <person name="Pan Z."/>
            <person name="Liu X."/>
        </authorList>
    </citation>
    <scope>NUCLEOTIDE SEQUENCE [LARGE SCALE GENOMIC DNA]</scope>
    <source>
        <strain evidence="4">JCM 11544</strain>
    </source>
</reference>
<dbReference type="OrthoDB" id="2933319at2"/>
<keyword evidence="1" id="KW-0175">Coiled coil</keyword>
<evidence type="ECO:0000313" key="3">
    <source>
        <dbReference type="EMBL" id="KON84728.1"/>
    </source>
</evidence>
<comment type="caution">
    <text evidence="3">The sequence shown here is derived from an EMBL/GenBank/DDBJ whole genome shotgun (WGS) entry which is preliminary data.</text>
</comment>
<feature type="coiled-coil region" evidence="1">
    <location>
        <begin position="89"/>
        <end position="116"/>
    </location>
</feature>
<dbReference type="PATRIC" id="fig|189381.12.peg.2409"/>
<accession>A0A0M0G4M7</accession>
<feature type="chain" id="PRO_5039514938" description="Lipoprotein" evidence="2">
    <location>
        <begin position="24"/>
        <end position="163"/>
    </location>
</feature>
<feature type="signal peptide" evidence="2">
    <location>
        <begin position="1"/>
        <end position="23"/>
    </location>
</feature>
<organism evidence="3 4">
    <name type="scientific">Rossellomorea marisflavi</name>
    <dbReference type="NCBI Taxonomy" id="189381"/>
    <lineage>
        <taxon>Bacteria</taxon>
        <taxon>Bacillati</taxon>
        <taxon>Bacillota</taxon>
        <taxon>Bacilli</taxon>
        <taxon>Bacillales</taxon>
        <taxon>Bacillaceae</taxon>
        <taxon>Rossellomorea</taxon>
    </lineage>
</organism>
<dbReference type="AlphaFoldDB" id="A0A0M0G4M7"/>
<dbReference type="RefSeq" id="WP_053428327.1">
    <property type="nucleotide sequence ID" value="NZ_CP128801.1"/>
</dbReference>
<evidence type="ECO:0000256" key="1">
    <source>
        <dbReference type="SAM" id="Coils"/>
    </source>
</evidence>
<dbReference type="Proteomes" id="UP000037405">
    <property type="component" value="Unassembled WGS sequence"/>
</dbReference>
<keyword evidence="2" id="KW-0732">Signal</keyword>
<dbReference type="PROSITE" id="PS51257">
    <property type="entry name" value="PROKAR_LIPOPROTEIN"/>
    <property type="match status" value="1"/>
</dbReference>
<proteinExistence type="predicted"/>
<evidence type="ECO:0000256" key="2">
    <source>
        <dbReference type="SAM" id="SignalP"/>
    </source>
</evidence>
<dbReference type="EMBL" id="LGUE01000004">
    <property type="protein sequence ID" value="KON84728.1"/>
    <property type="molecule type" value="Genomic_DNA"/>
</dbReference>